<proteinExistence type="predicted"/>
<evidence type="ECO:0000313" key="3">
    <source>
        <dbReference type="Proteomes" id="UP000460221"/>
    </source>
</evidence>
<dbReference type="AlphaFoldDB" id="A0A7K1FSJ6"/>
<dbReference type="Pfam" id="PF03061">
    <property type="entry name" value="4HBT"/>
    <property type="match status" value="1"/>
</dbReference>
<dbReference type="InterPro" id="IPR029069">
    <property type="entry name" value="HotDog_dom_sf"/>
</dbReference>
<dbReference type="Gene3D" id="3.10.129.10">
    <property type="entry name" value="Hotdog Thioesterase"/>
    <property type="match status" value="1"/>
</dbReference>
<dbReference type="InterPro" id="IPR052061">
    <property type="entry name" value="PTE-AB_protein"/>
</dbReference>
<name>A0A7K1FSJ6_9ACTN</name>
<reference evidence="2 3" key="1">
    <citation type="submission" date="2019-11" db="EMBL/GenBank/DDBJ databases">
        <authorList>
            <person name="Jiang L.-Q."/>
        </authorList>
    </citation>
    <scope>NUCLEOTIDE SEQUENCE [LARGE SCALE GENOMIC DNA]</scope>
    <source>
        <strain evidence="2 3">YIM 132087</strain>
    </source>
</reference>
<dbReference type="InterPro" id="IPR006683">
    <property type="entry name" value="Thioestr_dom"/>
</dbReference>
<dbReference type="RefSeq" id="WP_154771084.1">
    <property type="nucleotide sequence ID" value="NZ_WLYK01000013.1"/>
</dbReference>
<dbReference type="CDD" id="cd03443">
    <property type="entry name" value="PaaI_thioesterase"/>
    <property type="match status" value="1"/>
</dbReference>
<dbReference type="PANTHER" id="PTHR47260">
    <property type="entry name" value="UPF0644 PROTEIN PB2B4.06"/>
    <property type="match status" value="1"/>
</dbReference>
<dbReference type="Proteomes" id="UP000460221">
    <property type="component" value="Unassembled WGS sequence"/>
</dbReference>
<dbReference type="EMBL" id="WLYK01000013">
    <property type="protein sequence ID" value="MTD17088.1"/>
    <property type="molecule type" value="Genomic_DNA"/>
</dbReference>
<accession>A0A7K1FSJ6</accession>
<evidence type="ECO:0000259" key="1">
    <source>
        <dbReference type="Pfam" id="PF03061"/>
    </source>
</evidence>
<dbReference type="PANTHER" id="PTHR47260:SF6">
    <property type="entry name" value="THIOESTERASE DOMAIN-CONTAINING PROTEIN"/>
    <property type="match status" value="1"/>
</dbReference>
<comment type="caution">
    <text evidence="2">The sequence shown here is derived from an EMBL/GenBank/DDBJ whole genome shotgun (WGS) entry which is preliminary data.</text>
</comment>
<organism evidence="2 3">
    <name type="scientific">Nakamurella alba</name>
    <dbReference type="NCBI Taxonomy" id="2665158"/>
    <lineage>
        <taxon>Bacteria</taxon>
        <taxon>Bacillati</taxon>
        <taxon>Actinomycetota</taxon>
        <taxon>Actinomycetes</taxon>
        <taxon>Nakamurellales</taxon>
        <taxon>Nakamurellaceae</taxon>
        <taxon>Nakamurella</taxon>
    </lineage>
</organism>
<gene>
    <name evidence="2" type="ORF">GIS00_24435</name>
</gene>
<sequence>MSADAADSIAAAADTVERRRAAAIALGGSMRDLLEAAALTEVPAAELSAAAAAVDAVVARLRAVQRADGAVSSVEDFESGIRVHNPVIGGGSGIAVPLDITAHPDGGVTATAVMRARFEGPAFHLHGGIAALLMDQMLAGAVLQAGRWGMTATLETTYRGAVPLHVPVVLRARVTEESGRRTVAEGTIALAAEPDTVLVQARAVFVTPREETLQQYFGDVRLYNRLQD</sequence>
<keyword evidence="3" id="KW-1185">Reference proteome</keyword>
<feature type="domain" description="Thioesterase" evidence="1">
    <location>
        <begin position="124"/>
        <end position="188"/>
    </location>
</feature>
<protein>
    <submittedName>
        <fullName evidence="2">PaaI family thioesterase</fullName>
    </submittedName>
</protein>
<dbReference type="SUPFAM" id="SSF54637">
    <property type="entry name" value="Thioesterase/thiol ester dehydrase-isomerase"/>
    <property type="match status" value="1"/>
</dbReference>
<evidence type="ECO:0000313" key="2">
    <source>
        <dbReference type="EMBL" id="MTD17088.1"/>
    </source>
</evidence>